<dbReference type="Gene3D" id="1.10.150.530">
    <property type="match status" value="1"/>
</dbReference>
<dbReference type="InterPro" id="IPR058240">
    <property type="entry name" value="rSAM_sf"/>
</dbReference>
<dbReference type="InterPro" id="IPR040072">
    <property type="entry name" value="Methyltransferase_A"/>
</dbReference>
<comment type="function">
    <text evidence="14">Specifically methylates position 2 of adenine 2503 in 23S rRNA and position 2 of adenine 37 in tRNAs.</text>
</comment>
<evidence type="ECO:0000256" key="2">
    <source>
        <dbReference type="ARBA" id="ARBA00007544"/>
    </source>
</evidence>
<sequence>MSSVPASGFTGVKRLSIFGKRRKRKTMKNLCNMSLDQLRDLVTGLGEPAYRAEQVWQWVWDKGVQRIEEMTNLSKDLRTKLAQAGEIRWPEIAEILVSSDTTVKFMLRLDDGALVETVLIPERTHTTQCLSTQVGCAMGCSFCSTGDMGFTRNMTMAEILGQVLVARQYLKDQGREIKELRNLVFMGMGEPLLNLDELMRSLAVLNSETGLGFSSRRITVSTVGVLKGLEVLGDSGLAMLAVSLHAPTQQLREQIMPTAAKAVPLDELMPVLDRYPLRPRQRITYEYIMLKGVNDKPEHAKGLVRLLGQRKAKVNLIAYNAGPDAPYQAPARMEILTFEKILHVKGLTATIRSSKGQDISAACGQLKADYIRRQLEGCDQKDTK</sequence>
<feature type="binding site" evidence="14">
    <location>
        <position position="136"/>
    </location>
    <ligand>
        <name>[4Fe-4S] cluster</name>
        <dbReference type="ChEBI" id="CHEBI:49883"/>
        <note>4Fe-4S-S-AdoMet</note>
    </ligand>
</feature>
<comment type="cofactor">
    <cofactor evidence="14">
        <name>[4Fe-4S] cluster</name>
        <dbReference type="ChEBI" id="CHEBI:49883"/>
    </cofactor>
    <text evidence="14">Binds 1 [4Fe-4S] cluster. The cluster is coordinated with 3 cysteines and an exchangeable S-adenosyl-L-methionine.</text>
</comment>
<keyword evidence="5 14" id="KW-0698">rRNA processing</keyword>
<dbReference type="HAMAP" id="MF_01849">
    <property type="entry name" value="RNA_methyltr_RlmN"/>
    <property type="match status" value="1"/>
</dbReference>
<evidence type="ECO:0000313" key="16">
    <source>
        <dbReference type="EMBL" id="BBD09503.1"/>
    </source>
</evidence>
<keyword evidence="8 14" id="KW-0949">S-adenosyl-L-methionine</keyword>
<dbReference type="InterPro" id="IPR048641">
    <property type="entry name" value="RlmN_N"/>
</dbReference>
<keyword evidence="13 14" id="KW-1015">Disulfide bond</keyword>
<evidence type="ECO:0000256" key="5">
    <source>
        <dbReference type="ARBA" id="ARBA00022552"/>
    </source>
</evidence>
<feature type="binding site" evidence="14">
    <location>
        <position position="140"/>
    </location>
    <ligand>
        <name>[4Fe-4S] cluster</name>
        <dbReference type="ChEBI" id="CHEBI:49883"/>
        <note>4Fe-4S-S-AdoMet</note>
    </ligand>
</feature>
<keyword evidence="7 14" id="KW-0808">Transferase</keyword>
<evidence type="ECO:0000256" key="11">
    <source>
        <dbReference type="ARBA" id="ARBA00023004"/>
    </source>
</evidence>
<dbReference type="PIRSF" id="PIRSF006004">
    <property type="entry name" value="CHP00048"/>
    <property type="match status" value="1"/>
</dbReference>
<name>A0A2Z6B227_9BACT</name>
<comment type="similarity">
    <text evidence="2 14">Belongs to the radical SAM superfamily. RlmN family.</text>
</comment>
<accession>A0A2Z6B227</accession>
<feature type="binding site" evidence="14">
    <location>
        <begin position="243"/>
        <end position="245"/>
    </location>
    <ligand>
        <name>S-adenosyl-L-methionine</name>
        <dbReference type="ChEBI" id="CHEBI:59789"/>
    </ligand>
</feature>
<keyword evidence="6 14" id="KW-0489">Methyltransferase</keyword>
<dbReference type="InterPro" id="IPR007197">
    <property type="entry name" value="rSAM"/>
</dbReference>
<dbReference type="InterPro" id="IPR004383">
    <property type="entry name" value="rRNA_lsu_MTrfase_RlmN/Cfr"/>
</dbReference>
<evidence type="ECO:0000256" key="7">
    <source>
        <dbReference type="ARBA" id="ARBA00022679"/>
    </source>
</evidence>
<evidence type="ECO:0000256" key="4">
    <source>
        <dbReference type="ARBA" id="ARBA00022490"/>
    </source>
</evidence>
<dbReference type="EMBL" id="AP017378">
    <property type="protein sequence ID" value="BBD09503.1"/>
    <property type="molecule type" value="Genomic_DNA"/>
</dbReference>
<comment type="subcellular location">
    <subcellularLocation>
        <location evidence="1 14">Cytoplasm</location>
    </subcellularLocation>
</comment>
<dbReference type="Pfam" id="PF04055">
    <property type="entry name" value="Radical_SAM"/>
    <property type="match status" value="1"/>
</dbReference>
<evidence type="ECO:0000256" key="9">
    <source>
        <dbReference type="ARBA" id="ARBA00022694"/>
    </source>
</evidence>
<keyword evidence="17" id="KW-1185">Reference proteome</keyword>
<dbReference type="InterPro" id="IPR027492">
    <property type="entry name" value="RNA_MTrfase_RlmN"/>
</dbReference>
<dbReference type="AlphaFoldDB" id="A0A2Z6B227"/>
<gene>
    <name evidence="14" type="primary">rlmN</name>
    <name evidence="16" type="ORF">DFE_2777</name>
</gene>
<keyword evidence="4 14" id="KW-0963">Cytoplasm</keyword>
<protein>
    <recommendedName>
        <fullName evidence="14">Probable dual-specificity RNA methyltransferase RlmN</fullName>
        <ecNumber evidence="14">2.1.1.192</ecNumber>
    </recommendedName>
    <alternativeName>
        <fullName evidence="14">23S rRNA (adenine(2503)-C(2))-methyltransferase</fullName>
    </alternativeName>
    <alternativeName>
        <fullName evidence="14">23S rRNA m2A2503 methyltransferase</fullName>
    </alternativeName>
    <alternativeName>
        <fullName evidence="14">Ribosomal RNA large subunit methyltransferase N</fullName>
    </alternativeName>
    <alternativeName>
        <fullName evidence="14">tRNA (adenine(37)-C(2))-methyltransferase</fullName>
    </alternativeName>
    <alternativeName>
        <fullName evidence="14">tRNA m2A37 methyltransferase</fullName>
    </alternativeName>
</protein>
<evidence type="ECO:0000256" key="6">
    <source>
        <dbReference type="ARBA" id="ARBA00022603"/>
    </source>
</evidence>
<evidence type="ECO:0000259" key="15">
    <source>
        <dbReference type="PROSITE" id="PS51918"/>
    </source>
</evidence>
<proteinExistence type="inferred from homology"/>
<keyword evidence="12 14" id="KW-0411">Iron-sulfur</keyword>
<dbReference type="SFLD" id="SFLDS00029">
    <property type="entry name" value="Radical_SAM"/>
    <property type="match status" value="1"/>
</dbReference>
<keyword evidence="11 14" id="KW-0408">Iron</keyword>
<feature type="domain" description="Radical SAM core" evidence="15">
    <location>
        <begin position="122"/>
        <end position="360"/>
    </location>
</feature>
<keyword evidence="10 14" id="KW-0479">Metal-binding</keyword>
<comment type="miscellaneous">
    <text evidence="14">Reaction proceeds by a ping-pong mechanism involving intermediate methylation of a conserved cysteine residue.</text>
</comment>
<dbReference type="GO" id="GO:0019843">
    <property type="term" value="F:rRNA binding"/>
    <property type="evidence" value="ECO:0007669"/>
    <property type="project" value="UniProtKB-UniRule"/>
</dbReference>
<dbReference type="CDD" id="cd01335">
    <property type="entry name" value="Radical_SAM"/>
    <property type="match status" value="1"/>
</dbReference>
<dbReference type="PANTHER" id="PTHR30544">
    <property type="entry name" value="23S RRNA METHYLTRANSFERASE"/>
    <property type="match status" value="1"/>
</dbReference>
<dbReference type="EC" id="2.1.1.192" evidence="14"/>
<dbReference type="GO" id="GO:0051539">
    <property type="term" value="F:4 iron, 4 sulfur cluster binding"/>
    <property type="evidence" value="ECO:0007669"/>
    <property type="project" value="UniProtKB-UniRule"/>
</dbReference>
<evidence type="ECO:0000256" key="8">
    <source>
        <dbReference type="ARBA" id="ARBA00022691"/>
    </source>
</evidence>
<dbReference type="Proteomes" id="UP000269883">
    <property type="component" value="Chromosome"/>
</dbReference>
<evidence type="ECO:0000256" key="14">
    <source>
        <dbReference type="HAMAP-Rule" id="MF_01849"/>
    </source>
</evidence>
<organism evidence="16 17">
    <name type="scientific">Desulfovibrio ferrophilus</name>
    <dbReference type="NCBI Taxonomy" id="241368"/>
    <lineage>
        <taxon>Bacteria</taxon>
        <taxon>Pseudomonadati</taxon>
        <taxon>Thermodesulfobacteriota</taxon>
        <taxon>Desulfovibrionia</taxon>
        <taxon>Desulfovibrionales</taxon>
        <taxon>Desulfovibrionaceae</taxon>
        <taxon>Desulfovibrio</taxon>
    </lineage>
</organism>
<dbReference type="Pfam" id="PF21016">
    <property type="entry name" value="RlmN_N"/>
    <property type="match status" value="1"/>
</dbReference>
<dbReference type="GO" id="GO:0030488">
    <property type="term" value="P:tRNA methylation"/>
    <property type="evidence" value="ECO:0007669"/>
    <property type="project" value="UniProtKB-UniRule"/>
</dbReference>
<dbReference type="GO" id="GO:0005737">
    <property type="term" value="C:cytoplasm"/>
    <property type="evidence" value="ECO:0007669"/>
    <property type="project" value="UniProtKB-SubCell"/>
</dbReference>
<dbReference type="GO" id="GO:0070040">
    <property type="term" value="F:rRNA (adenine(2503)-C2-)-methyltransferase activity"/>
    <property type="evidence" value="ECO:0007669"/>
    <property type="project" value="UniProtKB-UniRule"/>
</dbReference>
<keyword evidence="9 14" id="KW-0819">tRNA processing</keyword>
<evidence type="ECO:0000256" key="12">
    <source>
        <dbReference type="ARBA" id="ARBA00023014"/>
    </source>
</evidence>
<comment type="catalytic activity">
    <reaction evidence="14">
        <text>adenosine(2503) in 23S rRNA + 2 reduced [2Fe-2S]-[ferredoxin] + 2 S-adenosyl-L-methionine = 2-methyladenosine(2503) in 23S rRNA + 5'-deoxyadenosine + L-methionine + 2 oxidized [2Fe-2S]-[ferredoxin] + S-adenosyl-L-homocysteine</text>
        <dbReference type="Rhea" id="RHEA:42916"/>
        <dbReference type="Rhea" id="RHEA-COMP:10000"/>
        <dbReference type="Rhea" id="RHEA-COMP:10001"/>
        <dbReference type="Rhea" id="RHEA-COMP:10152"/>
        <dbReference type="Rhea" id="RHEA-COMP:10282"/>
        <dbReference type="ChEBI" id="CHEBI:17319"/>
        <dbReference type="ChEBI" id="CHEBI:33737"/>
        <dbReference type="ChEBI" id="CHEBI:33738"/>
        <dbReference type="ChEBI" id="CHEBI:57844"/>
        <dbReference type="ChEBI" id="CHEBI:57856"/>
        <dbReference type="ChEBI" id="CHEBI:59789"/>
        <dbReference type="ChEBI" id="CHEBI:74411"/>
        <dbReference type="ChEBI" id="CHEBI:74497"/>
        <dbReference type="EC" id="2.1.1.192"/>
    </reaction>
</comment>
<dbReference type="NCBIfam" id="TIGR00048">
    <property type="entry name" value="rRNA_mod_RlmN"/>
    <property type="match status" value="1"/>
</dbReference>
<dbReference type="SUPFAM" id="SSF102114">
    <property type="entry name" value="Radical SAM enzymes"/>
    <property type="match status" value="1"/>
</dbReference>
<dbReference type="GO" id="GO:0002935">
    <property type="term" value="F:tRNA (adenine(37)-C2)-methyltransferase activity"/>
    <property type="evidence" value="ECO:0007669"/>
    <property type="project" value="UniProtKB-UniRule"/>
</dbReference>
<evidence type="ECO:0000256" key="13">
    <source>
        <dbReference type="ARBA" id="ARBA00023157"/>
    </source>
</evidence>
<dbReference type="SFLD" id="SFLDF00275">
    <property type="entry name" value="adenosine_C2_methyltransferase"/>
    <property type="match status" value="1"/>
</dbReference>
<keyword evidence="3 14" id="KW-0004">4Fe-4S</keyword>
<evidence type="ECO:0000256" key="3">
    <source>
        <dbReference type="ARBA" id="ARBA00022485"/>
    </source>
</evidence>
<dbReference type="InterPro" id="IPR013785">
    <property type="entry name" value="Aldolase_TIM"/>
</dbReference>
<feature type="binding site" evidence="14">
    <location>
        <position position="143"/>
    </location>
    <ligand>
        <name>[4Fe-4S] cluster</name>
        <dbReference type="ChEBI" id="CHEBI:49883"/>
        <note>4Fe-4S-S-AdoMet</note>
    </ligand>
</feature>
<feature type="binding site" evidence="14">
    <location>
        <position position="221"/>
    </location>
    <ligand>
        <name>S-adenosyl-L-methionine</name>
        <dbReference type="ChEBI" id="CHEBI:59789"/>
    </ligand>
</feature>
<evidence type="ECO:0000256" key="10">
    <source>
        <dbReference type="ARBA" id="ARBA00022723"/>
    </source>
</evidence>
<dbReference type="FunFam" id="3.20.20.70:FF:000014">
    <property type="entry name" value="Probable dual-specificity RNA methyltransferase RlmN"/>
    <property type="match status" value="1"/>
</dbReference>
<dbReference type="GO" id="GO:0000049">
    <property type="term" value="F:tRNA binding"/>
    <property type="evidence" value="ECO:0007669"/>
    <property type="project" value="UniProtKB-UniRule"/>
</dbReference>
<evidence type="ECO:0000313" key="17">
    <source>
        <dbReference type="Proteomes" id="UP000269883"/>
    </source>
</evidence>
<evidence type="ECO:0000256" key="1">
    <source>
        <dbReference type="ARBA" id="ARBA00004496"/>
    </source>
</evidence>
<dbReference type="GO" id="GO:0046872">
    <property type="term" value="F:metal ion binding"/>
    <property type="evidence" value="ECO:0007669"/>
    <property type="project" value="UniProtKB-KW"/>
</dbReference>
<reference evidence="16 17" key="1">
    <citation type="journal article" date="2018" name="Sci. Adv.">
        <title>Multi-heme cytochromes provide a pathway for survival in energy-limited environments.</title>
        <authorList>
            <person name="Deng X."/>
            <person name="Dohmae N."/>
            <person name="Nealson K.H."/>
            <person name="Hashimoto K."/>
            <person name="Okamoto A."/>
        </authorList>
    </citation>
    <scope>NUCLEOTIDE SEQUENCE [LARGE SCALE GENOMIC DNA]</scope>
    <source>
        <strain evidence="16 17">IS5</strain>
    </source>
</reference>
<feature type="binding site" evidence="14">
    <location>
        <begin position="189"/>
        <end position="190"/>
    </location>
    <ligand>
        <name>S-adenosyl-L-methionine</name>
        <dbReference type="ChEBI" id="CHEBI:59789"/>
    </ligand>
</feature>
<feature type="binding site" evidence="14">
    <location>
        <position position="320"/>
    </location>
    <ligand>
        <name>S-adenosyl-L-methionine</name>
        <dbReference type="ChEBI" id="CHEBI:59789"/>
    </ligand>
</feature>
<comment type="catalytic activity">
    <reaction evidence="14">
        <text>adenosine(37) in tRNA + 2 reduced [2Fe-2S]-[ferredoxin] + 2 S-adenosyl-L-methionine = 2-methyladenosine(37) in tRNA + 5'-deoxyadenosine + L-methionine + 2 oxidized [2Fe-2S]-[ferredoxin] + S-adenosyl-L-homocysteine</text>
        <dbReference type="Rhea" id="RHEA:43332"/>
        <dbReference type="Rhea" id="RHEA-COMP:10000"/>
        <dbReference type="Rhea" id="RHEA-COMP:10001"/>
        <dbReference type="Rhea" id="RHEA-COMP:10162"/>
        <dbReference type="Rhea" id="RHEA-COMP:10485"/>
        <dbReference type="ChEBI" id="CHEBI:17319"/>
        <dbReference type="ChEBI" id="CHEBI:33737"/>
        <dbReference type="ChEBI" id="CHEBI:33738"/>
        <dbReference type="ChEBI" id="CHEBI:57844"/>
        <dbReference type="ChEBI" id="CHEBI:57856"/>
        <dbReference type="ChEBI" id="CHEBI:59789"/>
        <dbReference type="ChEBI" id="CHEBI:74411"/>
        <dbReference type="ChEBI" id="CHEBI:74497"/>
        <dbReference type="EC" id="2.1.1.192"/>
    </reaction>
</comment>
<dbReference type="PANTHER" id="PTHR30544:SF5">
    <property type="entry name" value="RADICAL SAM CORE DOMAIN-CONTAINING PROTEIN"/>
    <property type="match status" value="1"/>
</dbReference>
<dbReference type="GO" id="GO:0070475">
    <property type="term" value="P:rRNA base methylation"/>
    <property type="evidence" value="ECO:0007669"/>
    <property type="project" value="UniProtKB-UniRule"/>
</dbReference>
<feature type="active site" description="S-methylcysteine intermediate" evidence="14">
    <location>
        <position position="363"/>
    </location>
</feature>
<dbReference type="PROSITE" id="PS51918">
    <property type="entry name" value="RADICAL_SAM"/>
    <property type="match status" value="1"/>
</dbReference>
<dbReference type="KEGG" id="dfl:DFE_2777"/>
<feature type="active site" description="Proton acceptor" evidence="14">
    <location>
        <position position="116"/>
    </location>
</feature>
<dbReference type="SFLD" id="SFLDG01062">
    <property type="entry name" value="methyltransferase_(Class_A)"/>
    <property type="match status" value="1"/>
</dbReference>
<comment type="caution">
    <text evidence="14">Lacks conserved residue(s) required for the propagation of feature annotation.</text>
</comment>
<dbReference type="Gene3D" id="3.20.20.70">
    <property type="entry name" value="Aldolase class I"/>
    <property type="match status" value="1"/>
</dbReference>